<evidence type="ECO:0000256" key="1">
    <source>
        <dbReference type="SAM" id="SignalP"/>
    </source>
</evidence>
<reference evidence="2 3" key="1">
    <citation type="submission" date="2017-05" db="EMBL/GenBank/DDBJ databases">
        <title>whole genome sequence of Prevotella melaninogenica GAI 07411.</title>
        <authorList>
            <person name="Kondo Y."/>
            <person name="Hoshino T."/>
        </authorList>
    </citation>
    <scope>NUCLEOTIDE SEQUENCE [LARGE SCALE GENOMIC DNA]</scope>
    <source>
        <strain evidence="2 3">GAI 07411</strain>
    </source>
</reference>
<proteinExistence type="predicted"/>
<protein>
    <submittedName>
        <fullName evidence="2">T9SS C-terminal target domain-containing protein</fullName>
    </submittedName>
</protein>
<dbReference type="InterPro" id="IPR032675">
    <property type="entry name" value="LRR_dom_sf"/>
</dbReference>
<organism evidence="2 3">
    <name type="scientific">Prevotella melaninogenica</name>
    <dbReference type="NCBI Taxonomy" id="28132"/>
    <lineage>
        <taxon>Bacteria</taxon>
        <taxon>Pseudomonadati</taxon>
        <taxon>Bacteroidota</taxon>
        <taxon>Bacteroidia</taxon>
        <taxon>Bacteroidales</taxon>
        <taxon>Prevotellaceae</taxon>
        <taxon>Prevotella</taxon>
    </lineage>
</organism>
<dbReference type="RefSeq" id="WP_231999383.1">
    <property type="nucleotide sequence ID" value="NZ_AP018049.1"/>
</dbReference>
<dbReference type="EMBL" id="AP018049">
    <property type="protein sequence ID" value="BBA28212.1"/>
    <property type="molecule type" value="Genomic_DNA"/>
</dbReference>
<keyword evidence="1" id="KW-0732">Signal</keyword>
<feature type="chain" id="PRO_5012151366" evidence="1">
    <location>
        <begin position="20"/>
        <end position="220"/>
    </location>
</feature>
<name>A0A250KF87_9BACT</name>
<dbReference type="Pfam" id="PF13306">
    <property type="entry name" value="LRR_5"/>
    <property type="match status" value="1"/>
</dbReference>
<accession>A0A250KF87</accession>
<evidence type="ECO:0000313" key="2">
    <source>
        <dbReference type="EMBL" id="BBA28212.1"/>
    </source>
</evidence>
<feature type="signal peptide" evidence="1">
    <location>
        <begin position="1"/>
        <end position="19"/>
    </location>
</feature>
<sequence length="220" mass="24330">MRRKLLLLLLAIISLGCFADSQPTDAERRANLFVYNGMLFSIQHFESVTSQNNTVEFCGWTTSTDLSTNANKDAALADAQFNAIRKVGEISIPETVTAGVTYNGVLQGNATYKVIMLRANLFRAEDSGVTSQITKITIPKTVQHIESRCFDKCENMTEFVIEGASDGSSQLKEIDSHAFLNCKKLASITLPNSVTYLGENDPLDVFITIEQPKLIRNIRV</sequence>
<evidence type="ECO:0000313" key="3">
    <source>
        <dbReference type="Proteomes" id="UP000267517"/>
    </source>
</evidence>
<dbReference type="Proteomes" id="UP000267517">
    <property type="component" value="Chromosome I"/>
</dbReference>
<dbReference type="Gene3D" id="3.80.10.10">
    <property type="entry name" value="Ribonuclease Inhibitor"/>
    <property type="match status" value="1"/>
</dbReference>
<gene>
    <name evidence="2" type="ORF">PMEL1_00102</name>
</gene>
<dbReference type="AlphaFoldDB" id="A0A250KF87"/>
<dbReference type="InterPro" id="IPR026906">
    <property type="entry name" value="LRR_5"/>
</dbReference>
<dbReference type="PROSITE" id="PS51257">
    <property type="entry name" value="PROKAR_LIPOPROTEIN"/>
    <property type="match status" value="1"/>
</dbReference>